<dbReference type="Proteomes" id="UP000061569">
    <property type="component" value="Chromosome"/>
</dbReference>
<dbReference type="AlphaFoldDB" id="A0A0S2DKP7"/>
<gene>
    <name evidence="2" type="ORF">GLE_3597</name>
</gene>
<proteinExistence type="predicted"/>
<feature type="region of interest" description="Disordered" evidence="1">
    <location>
        <begin position="1"/>
        <end position="68"/>
    </location>
</feature>
<feature type="compositionally biased region" description="Gly residues" evidence="1">
    <location>
        <begin position="9"/>
        <end position="18"/>
    </location>
</feature>
<name>A0A0S2DKP7_LYSEN</name>
<evidence type="ECO:0000313" key="2">
    <source>
        <dbReference type="EMBL" id="ALN58941.1"/>
    </source>
</evidence>
<protein>
    <submittedName>
        <fullName evidence="2">Uncharacterized protein</fullName>
    </submittedName>
</protein>
<reference evidence="2 3" key="1">
    <citation type="submission" date="2015-11" db="EMBL/GenBank/DDBJ databases">
        <title>Genome sequences of Lysobacter enzymogenes strain C3 and Lysobacter antibioticus ATCC 29479.</title>
        <authorList>
            <person name="Kobayashi D.Y."/>
        </authorList>
    </citation>
    <scope>NUCLEOTIDE SEQUENCE [LARGE SCALE GENOMIC DNA]</scope>
    <source>
        <strain evidence="2 3">C3</strain>
    </source>
</reference>
<dbReference type="PATRIC" id="fig|69.6.peg.3541"/>
<feature type="compositionally biased region" description="Basic residues" evidence="1">
    <location>
        <begin position="19"/>
        <end position="29"/>
    </location>
</feature>
<dbReference type="STRING" id="69.GLE_3597"/>
<organism evidence="2 3">
    <name type="scientific">Lysobacter enzymogenes</name>
    <dbReference type="NCBI Taxonomy" id="69"/>
    <lineage>
        <taxon>Bacteria</taxon>
        <taxon>Pseudomonadati</taxon>
        <taxon>Pseudomonadota</taxon>
        <taxon>Gammaproteobacteria</taxon>
        <taxon>Lysobacterales</taxon>
        <taxon>Lysobacteraceae</taxon>
        <taxon>Lysobacter</taxon>
    </lineage>
</organism>
<dbReference type="KEGG" id="lez:GLE_3597"/>
<evidence type="ECO:0000313" key="3">
    <source>
        <dbReference type="Proteomes" id="UP000061569"/>
    </source>
</evidence>
<evidence type="ECO:0000256" key="1">
    <source>
        <dbReference type="SAM" id="MobiDB-lite"/>
    </source>
</evidence>
<sequence>MSAGRAGVARGGDGLGAGRRGRRGRRRARPGAAAPRDADRTGPGGRAIAAPMRGEILCPGAPGVKLRA</sequence>
<dbReference type="EMBL" id="CP013140">
    <property type="protein sequence ID" value="ALN58941.1"/>
    <property type="molecule type" value="Genomic_DNA"/>
</dbReference>
<accession>A0A0S2DKP7</accession>